<comment type="caution">
    <text evidence="1">The sequence shown here is derived from an EMBL/GenBank/DDBJ whole genome shotgun (WGS) entry which is preliminary data.</text>
</comment>
<evidence type="ECO:0000313" key="2">
    <source>
        <dbReference type="Proteomes" id="UP000092714"/>
    </source>
</evidence>
<evidence type="ECO:0000313" key="1">
    <source>
        <dbReference type="EMBL" id="OBY11341.1"/>
    </source>
</evidence>
<dbReference type="InterPro" id="IPR027417">
    <property type="entry name" value="P-loop_NTPase"/>
</dbReference>
<dbReference type="AlphaFoldDB" id="A0A1B8RR86"/>
<keyword evidence="2" id="KW-1185">Reference proteome</keyword>
<dbReference type="RefSeq" id="WP_065254429.1">
    <property type="nucleotide sequence ID" value="NZ_CAXSZC010000013.1"/>
</dbReference>
<reference evidence="1 2" key="1">
    <citation type="submission" date="2016-06" db="EMBL/GenBank/DDBJ databases">
        <authorList>
            <person name="Kjaerup R.B."/>
            <person name="Dalgaard T.S."/>
            <person name="Juul-Madsen H.R."/>
        </authorList>
    </citation>
    <scope>NUCLEOTIDE SEQUENCE [LARGE SCALE GENOMIC DNA]</scope>
    <source>
        <strain evidence="1 2">373-A1</strain>
    </source>
</reference>
<dbReference type="SUPFAM" id="SSF52540">
    <property type="entry name" value="P-loop containing nucleoside triphosphate hydrolases"/>
    <property type="match status" value="1"/>
</dbReference>
<gene>
    <name evidence="1" type="ORF">CP373A1_05140</name>
</gene>
<accession>A0A1B8RR86</accession>
<proteinExistence type="predicted"/>
<dbReference type="EMBL" id="MAPZ01000014">
    <property type="protein sequence ID" value="OBY11341.1"/>
    <property type="molecule type" value="Genomic_DNA"/>
</dbReference>
<sequence>MPKEIILDMTSFQKVEEEIINIFRFRAGKEGFIIKKLTDSEYNKVLYILNPKVDIKMPLLRLNNKLNMKFMRLNDEQNLCFEQLDENKFISVKGHANTGKTVLVILIVDIESLTRKQATSFKKEIKEKLL</sequence>
<dbReference type="Proteomes" id="UP000092714">
    <property type="component" value="Unassembled WGS sequence"/>
</dbReference>
<organism evidence="1 2">
    <name type="scientific">Clostridium paraputrificum</name>
    <dbReference type="NCBI Taxonomy" id="29363"/>
    <lineage>
        <taxon>Bacteria</taxon>
        <taxon>Bacillati</taxon>
        <taxon>Bacillota</taxon>
        <taxon>Clostridia</taxon>
        <taxon>Eubacteriales</taxon>
        <taxon>Clostridiaceae</taxon>
        <taxon>Clostridium</taxon>
    </lineage>
</organism>
<protein>
    <submittedName>
        <fullName evidence="1">Uncharacterized protein</fullName>
    </submittedName>
</protein>
<name>A0A1B8RR86_9CLOT</name>